<accession>A0AAD9ESA8</accession>
<comment type="caution">
    <text evidence="6">The sequence shown here is derived from an EMBL/GenBank/DDBJ whole genome shotgun (WGS) entry which is preliminary data.</text>
</comment>
<evidence type="ECO:0000259" key="5">
    <source>
        <dbReference type="PROSITE" id="PS50405"/>
    </source>
</evidence>
<proteinExistence type="inferred from homology"/>
<dbReference type="InterPro" id="IPR040079">
    <property type="entry name" value="Glutathione_S-Trfase"/>
</dbReference>
<dbReference type="SFLD" id="SFLDS00019">
    <property type="entry name" value="Glutathione_Transferase_(cytos"/>
    <property type="match status" value="1"/>
</dbReference>
<dbReference type="Gene3D" id="1.20.1050.10">
    <property type="match status" value="1"/>
</dbReference>
<dbReference type="SFLD" id="SFLDG01148">
    <property type="entry name" value="Xi_(cytGST)"/>
    <property type="match status" value="1"/>
</dbReference>
<evidence type="ECO:0000256" key="4">
    <source>
        <dbReference type="PIRSR" id="PIRSR015753-3"/>
    </source>
</evidence>
<feature type="site" description="Lowers pKa of active site Cys" evidence="4">
    <location>
        <position position="343"/>
    </location>
</feature>
<gene>
    <name evidence="6" type="ORF">CCHR01_02516</name>
</gene>
<feature type="binding site" evidence="3">
    <location>
        <begin position="178"/>
        <end position="179"/>
    </location>
    <ligand>
        <name>glutathione</name>
        <dbReference type="ChEBI" id="CHEBI:57925"/>
    </ligand>
</feature>
<dbReference type="Pfam" id="PF13410">
    <property type="entry name" value="GST_C_2"/>
    <property type="match status" value="1"/>
</dbReference>
<keyword evidence="7" id="KW-1185">Reference proteome</keyword>
<dbReference type="InterPro" id="IPR004045">
    <property type="entry name" value="Glutathione_S-Trfase_N"/>
</dbReference>
<dbReference type="PIRSF" id="PIRSF015753">
    <property type="entry name" value="GST"/>
    <property type="match status" value="1"/>
</dbReference>
<dbReference type="PANTHER" id="PTHR32419">
    <property type="entry name" value="GLUTATHIONYL-HYDROQUINONE REDUCTASE"/>
    <property type="match status" value="1"/>
</dbReference>
<evidence type="ECO:0000256" key="2">
    <source>
        <dbReference type="PIRSR" id="PIRSR015753-1"/>
    </source>
</evidence>
<dbReference type="AlphaFoldDB" id="A0AAD9ESA8"/>
<dbReference type="GO" id="GO:0005737">
    <property type="term" value="C:cytoplasm"/>
    <property type="evidence" value="ECO:0007669"/>
    <property type="project" value="TreeGrafter"/>
</dbReference>
<evidence type="ECO:0000313" key="7">
    <source>
        <dbReference type="Proteomes" id="UP001243330"/>
    </source>
</evidence>
<feature type="active site" description="Proton donor/acceptor" evidence="2">
    <location>
        <position position="233"/>
    </location>
</feature>
<evidence type="ECO:0000256" key="3">
    <source>
        <dbReference type="PIRSR" id="PIRSR015753-2"/>
    </source>
</evidence>
<evidence type="ECO:0000256" key="1">
    <source>
        <dbReference type="ARBA" id="ARBA00007409"/>
    </source>
</evidence>
<feature type="site" description="Lowers pKa of active site Cys" evidence="4">
    <location>
        <position position="291"/>
    </location>
</feature>
<dbReference type="PROSITE" id="PS50405">
    <property type="entry name" value="GST_CTER"/>
    <property type="match status" value="1"/>
</dbReference>
<protein>
    <submittedName>
        <fullName evidence="6">Glutathione s-transferase</fullName>
    </submittedName>
</protein>
<dbReference type="Gene3D" id="3.40.30.10">
    <property type="entry name" value="Glutaredoxin"/>
    <property type="match status" value="1"/>
</dbReference>
<dbReference type="SUPFAM" id="SSF52833">
    <property type="entry name" value="Thioredoxin-like"/>
    <property type="match status" value="1"/>
</dbReference>
<reference evidence="6" key="1">
    <citation type="submission" date="2023-01" db="EMBL/GenBank/DDBJ databases">
        <title>Colletotrichum chrysophilum M932 genome sequence.</title>
        <authorList>
            <person name="Baroncelli R."/>
        </authorList>
    </citation>
    <scope>NUCLEOTIDE SEQUENCE</scope>
    <source>
        <strain evidence="6">M932</strain>
    </source>
</reference>
<dbReference type="GO" id="GO:0004364">
    <property type="term" value="F:glutathione transferase activity"/>
    <property type="evidence" value="ECO:0007669"/>
    <property type="project" value="InterPro"/>
</dbReference>
<name>A0AAD9ESA8_9PEZI</name>
<evidence type="ECO:0000313" key="6">
    <source>
        <dbReference type="EMBL" id="KAK1854836.1"/>
    </source>
</evidence>
<comment type="similarity">
    <text evidence="1">Belongs to the GST superfamily.</text>
</comment>
<dbReference type="SUPFAM" id="SSF47616">
    <property type="entry name" value="GST C-terminal domain-like"/>
    <property type="match status" value="1"/>
</dbReference>
<dbReference type="InterPro" id="IPR036282">
    <property type="entry name" value="Glutathione-S-Trfase_C_sf"/>
</dbReference>
<dbReference type="InterPro" id="IPR016639">
    <property type="entry name" value="GST_Omega/GSH"/>
</dbReference>
<feature type="binding site" evidence="3">
    <location>
        <begin position="160"/>
        <end position="163"/>
    </location>
    <ligand>
        <name>glutathione</name>
        <dbReference type="ChEBI" id="CHEBI:57925"/>
    </ligand>
</feature>
<dbReference type="EMBL" id="JAQOWY010000030">
    <property type="protein sequence ID" value="KAK1854836.1"/>
    <property type="molecule type" value="Genomic_DNA"/>
</dbReference>
<organism evidence="6 7">
    <name type="scientific">Colletotrichum chrysophilum</name>
    <dbReference type="NCBI Taxonomy" id="1836956"/>
    <lineage>
        <taxon>Eukaryota</taxon>
        <taxon>Fungi</taxon>
        <taxon>Dikarya</taxon>
        <taxon>Ascomycota</taxon>
        <taxon>Pezizomycotina</taxon>
        <taxon>Sordariomycetes</taxon>
        <taxon>Hypocreomycetidae</taxon>
        <taxon>Glomerellales</taxon>
        <taxon>Glomerellaceae</taxon>
        <taxon>Colletotrichum</taxon>
        <taxon>Colletotrichum gloeosporioides species complex</taxon>
    </lineage>
</organism>
<feature type="binding site" evidence="3">
    <location>
        <position position="121"/>
    </location>
    <ligand>
        <name>glutathione</name>
        <dbReference type="ChEBI" id="CHEBI:57925"/>
    </ligand>
</feature>
<dbReference type="SFLD" id="SFLDG01206">
    <property type="entry name" value="Xi.1"/>
    <property type="match status" value="1"/>
</dbReference>
<dbReference type="InterPro" id="IPR047047">
    <property type="entry name" value="GST_Omega-like_C"/>
</dbReference>
<dbReference type="CDD" id="cd03190">
    <property type="entry name" value="GST_C_Omega_like"/>
    <property type="match status" value="1"/>
</dbReference>
<dbReference type="Pfam" id="PF13409">
    <property type="entry name" value="GST_N_2"/>
    <property type="match status" value="1"/>
</dbReference>
<feature type="active site" description="Nucleophile" evidence="2">
    <location>
        <position position="88"/>
    </location>
</feature>
<feature type="domain" description="GST C-terminal" evidence="5">
    <location>
        <begin position="210"/>
        <end position="343"/>
    </location>
</feature>
<dbReference type="CDD" id="cd00570">
    <property type="entry name" value="GST_N_family"/>
    <property type="match status" value="1"/>
</dbReference>
<dbReference type="InterPro" id="IPR036249">
    <property type="entry name" value="Thioredoxin-like_sf"/>
</dbReference>
<dbReference type="InterPro" id="IPR010987">
    <property type="entry name" value="Glutathione-S-Trfase_C-like"/>
</dbReference>
<sequence length="376" mass="43322">MPLTVASRAASIRPDTDEAILDNFSLNNSLKRKGHCTFINKDPIRYQPGKGGGFERTEAQFRNFITKEPNSQFPAEKGRYALYVSPGCPWCHRVMIVRALKRLEDYVDLYIADMGMGKEGWHFTDSPEAAKYGVLPEDPVYGFKTIKELYLKASPGYEGRVTVPVLWDKNAHTIVSNESSEIIRMLYTEFDHLLPEADREDNRPGGGLYPQKLQKEIDEINVWVYHTVNNGVYKCGFAFTQTAYEDNVDHLFQSLDRLESILENRPFLLGDHMTEADVRLFPTIARFDVAYVPIFQCNLGTIRNDYPNLHLWYRRLYWDQSKRTHGAFFNTTDTWISRFKEGYGNARARVLGIQGPLIIPKGPRVLIHELKDEEKL</sequence>
<dbReference type="PANTHER" id="PTHR32419:SF25">
    <property type="entry name" value="GLUTATHIONE S-TRANSFERASE (EUROFUNG)"/>
    <property type="match status" value="1"/>
</dbReference>
<dbReference type="Proteomes" id="UP001243330">
    <property type="component" value="Unassembled WGS sequence"/>
</dbReference>